<proteinExistence type="predicted"/>
<accession>A0AAD3DHB9</accession>
<keyword evidence="2" id="KW-1185">Reference proteome</keyword>
<gene>
    <name evidence="1" type="ORF">Agub_g1279</name>
</gene>
<evidence type="ECO:0000313" key="1">
    <source>
        <dbReference type="EMBL" id="GFR40688.1"/>
    </source>
</evidence>
<protein>
    <submittedName>
        <fullName evidence="1">Uncharacterized protein</fullName>
    </submittedName>
</protein>
<dbReference type="AlphaFoldDB" id="A0AAD3DHB9"/>
<reference evidence="1 2" key="1">
    <citation type="journal article" date="2021" name="Sci. Rep.">
        <title>Genome sequencing of the multicellular alga Astrephomene provides insights into convergent evolution of germ-soma differentiation.</title>
        <authorList>
            <person name="Yamashita S."/>
            <person name="Yamamoto K."/>
            <person name="Matsuzaki R."/>
            <person name="Suzuki S."/>
            <person name="Yamaguchi H."/>
            <person name="Hirooka S."/>
            <person name="Minakuchi Y."/>
            <person name="Miyagishima S."/>
            <person name="Kawachi M."/>
            <person name="Toyoda A."/>
            <person name="Nozaki H."/>
        </authorList>
    </citation>
    <scope>NUCLEOTIDE SEQUENCE [LARGE SCALE GENOMIC DNA]</scope>
    <source>
        <strain evidence="1 2">NIES-4017</strain>
    </source>
</reference>
<organism evidence="1 2">
    <name type="scientific">Astrephomene gubernaculifera</name>
    <dbReference type="NCBI Taxonomy" id="47775"/>
    <lineage>
        <taxon>Eukaryota</taxon>
        <taxon>Viridiplantae</taxon>
        <taxon>Chlorophyta</taxon>
        <taxon>core chlorophytes</taxon>
        <taxon>Chlorophyceae</taxon>
        <taxon>CS clade</taxon>
        <taxon>Chlamydomonadales</taxon>
        <taxon>Astrephomenaceae</taxon>
        <taxon>Astrephomene</taxon>
    </lineage>
</organism>
<name>A0AAD3DHB9_9CHLO</name>
<sequence length="132" mass="14103">MAPVDVELVAEIFDATNAVLDEGLNAAITAALNVCGIPDPGFVGWVVGKIVKELGFDPERAALAIAVCLEYAKRTHSLTRGLRLRNRCTLCRLKGHNSQNHTDEIDEWLANVGLASSAEEVSGFLEAVGLSD</sequence>
<comment type="caution">
    <text evidence="1">The sequence shown here is derived from an EMBL/GenBank/DDBJ whole genome shotgun (WGS) entry which is preliminary data.</text>
</comment>
<evidence type="ECO:0000313" key="2">
    <source>
        <dbReference type="Proteomes" id="UP001054857"/>
    </source>
</evidence>
<dbReference type="EMBL" id="BMAR01000001">
    <property type="protein sequence ID" value="GFR40688.1"/>
    <property type="molecule type" value="Genomic_DNA"/>
</dbReference>
<dbReference type="Proteomes" id="UP001054857">
    <property type="component" value="Unassembled WGS sequence"/>
</dbReference>